<accession>A0AAE1DCF1</accession>
<dbReference type="AlphaFoldDB" id="A0AAE1DCF1"/>
<name>A0AAE1DCF1_9GAST</name>
<keyword evidence="3" id="KW-1185">Reference proteome</keyword>
<feature type="region of interest" description="Disordered" evidence="1">
    <location>
        <begin position="55"/>
        <end position="80"/>
    </location>
</feature>
<gene>
    <name evidence="2" type="ORF">RRG08_065132</name>
</gene>
<evidence type="ECO:0000313" key="2">
    <source>
        <dbReference type="EMBL" id="KAK3765376.1"/>
    </source>
</evidence>
<reference evidence="2" key="1">
    <citation type="journal article" date="2023" name="G3 (Bethesda)">
        <title>A reference genome for the long-term kleptoplast-retaining sea slug Elysia crispata morphotype clarki.</title>
        <authorList>
            <person name="Eastman K.E."/>
            <person name="Pendleton A.L."/>
            <person name="Shaikh M.A."/>
            <person name="Suttiyut T."/>
            <person name="Ogas R."/>
            <person name="Tomko P."/>
            <person name="Gavelis G."/>
            <person name="Widhalm J.R."/>
            <person name="Wisecaver J.H."/>
        </authorList>
    </citation>
    <scope>NUCLEOTIDE SEQUENCE</scope>
    <source>
        <strain evidence="2">ECLA1</strain>
    </source>
</reference>
<protein>
    <submittedName>
        <fullName evidence="2">Uncharacterized protein</fullName>
    </submittedName>
</protein>
<proteinExistence type="predicted"/>
<feature type="compositionally biased region" description="Polar residues" evidence="1">
    <location>
        <begin position="56"/>
        <end position="74"/>
    </location>
</feature>
<sequence>MVLSGGARSSCLADSDLHVISSPACRSAAIGLVSGLTIIVRFGWCCGDRPADSQRELTASHTPRSDGNSWGSSHNRPEKR</sequence>
<comment type="caution">
    <text evidence="2">The sequence shown here is derived from an EMBL/GenBank/DDBJ whole genome shotgun (WGS) entry which is preliminary data.</text>
</comment>
<evidence type="ECO:0000256" key="1">
    <source>
        <dbReference type="SAM" id="MobiDB-lite"/>
    </source>
</evidence>
<organism evidence="2 3">
    <name type="scientific">Elysia crispata</name>
    <name type="common">lettuce slug</name>
    <dbReference type="NCBI Taxonomy" id="231223"/>
    <lineage>
        <taxon>Eukaryota</taxon>
        <taxon>Metazoa</taxon>
        <taxon>Spiralia</taxon>
        <taxon>Lophotrochozoa</taxon>
        <taxon>Mollusca</taxon>
        <taxon>Gastropoda</taxon>
        <taxon>Heterobranchia</taxon>
        <taxon>Euthyneura</taxon>
        <taxon>Panpulmonata</taxon>
        <taxon>Sacoglossa</taxon>
        <taxon>Placobranchoidea</taxon>
        <taxon>Plakobranchidae</taxon>
        <taxon>Elysia</taxon>
    </lineage>
</organism>
<dbReference type="EMBL" id="JAWDGP010004318">
    <property type="protein sequence ID" value="KAK3765376.1"/>
    <property type="molecule type" value="Genomic_DNA"/>
</dbReference>
<dbReference type="Proteomes" id="UP001283361">
    <property type="component" value="Unassembled WGS sequence"/>
</dbReference>
<evidence type="ECO:0000313" key="3">
    <source>
        <dbReference type="Proteomes" id="UP001283361"/>
    </source>
</evidence>